<dbReference type="EMBL" id="BNJJ01000008">
    <property type="protein sequence ID" value="GHO85056.1"/>
    <property type="molecule type" value="Genomic_DNA"/>
</dbReference>
<dbReference type="InterPro" id="IPR027417">
    <property type="entry name" value="P-loop_NTPase"/>
</dbReference>
<dbReference type="Proteomes" id="UP000635565">
    <property type="component" value="Unassembled WGS sequence"/>
</dbReference>
<proteinExistence type="predicted"/>
<dbReference type="Gene3D" id="3.40.50.300">
    <property type="entry name" value="P-loop containing nucleotide triphosphate hydrolases"/>
    <property type="match status" value="1"/>
</dbReference>
<dbReference type="SUPFAM" id="SSF52540">
    <property type="entry name" value="P-loop containing nucleoside triphosphate hydrolases"/>
    <property type="match status" value="1"/>
</dbReference>
<protein>
    <submittedName>
        <fullName evidence="1">Uncharacterized protein</fullName>
    </submittedName>
</protein>
<dbReference type="PANTHER" id="PTHR37816:SF2">
    <property type="entry name" value="DNA TOPOLOGY MODULATION PROTEIN FLAR-RELATED PROTEIN"/>
    <property type="match status" value="1"/>
</dbReference>
<keyword evidence="2" id="KW-1185">Reference proteome</keyword>
<evidence type="ECO:0000313" key="1">
    <source>
        <dbReference type="EMBL" id="GHO85056.1"/>
    </source>
</evidence>
<reference evidence="1 2" key="1">
    <citation type="journal article" date="2021" name="Int. J. Syst. Evol. Microbiol.">
        <title>Reticulibacter mediterranei gen. nov., sp. nov., within the new family Reticulibacteraceae fam. nov., and Ktedonospora formicarum gen. nov., sp. nov., Ktedonobacter robiniae sp. nov., Dictyobacter formicarum sp. nov. and Dictyobacter arantiisoli sp. nov., belonging to the class Ktedonobacteria.</title>
        <authorList>
            <person name="Yabe S."/>
            <person name="Zheng Y."/>
            <person name="Wang C.M."/>
            <person name="Sakai Y."/>
            <person name="Abe K."/>
            <person name="Yokota A."/>
            <person name="Donadio S."/>
            <person name="Cavaletti L."/>
            <person name="Monciardini P."/>
        </authorList>
    </citation>
    <scope>NUCLEOTIDE SEQUENCE [LARGE SCALE GENOMIC DNA]</scope>
    <source>
        <strain evidence="1 2">SOSP1-9</strain>
    </source>
</reference>
<evidence type="ECO:0000313" key="2">
    <source>
        <dbReference type="Proteomes" id="UP000635565"/>
    </source>
</evidence>
<gene>
    <name evidence="1" type="ORF">KSZ_30620</name>
</gene>
<accession>A0ABQ3VHA4</accession>
<dbReference type="PANTHER" id="PTHR37816">
    <property type="entry name" value="YALI0E33011P"/>
    <property type="match status" value="1"/>
</dbReference>
<comment type="caution">
    <text evidence="1">The sequence shown here is derived from an EMBL/GenBank/DDBJ whole genome shotgun (WGS) entry which is preliminary data.</text>
</comment>
<sequence>MVKVHILGGPGSGKTTLAQCISSRFHVPHYNLDKVNFKQVNEVDIAEQPAWVTEGIYLIFTEAMLYHADYIVVLTAPWPVLAQRMIRRHVLNSLRGTQDYPGLNGIKALIKLIKDTRSYCLNQCDKEIPSAKSLHEYIELHTEIADPPSKEFVSTYVSTYGELIIPPSAQFVAEYLERYKEKVIFINNRADRERLFELFMKK</sequence>
<dbReference type="InterPro" id="IPR052922">
    <property type="entry name" value="Cytidylate_Kinase-2"/>
</dbReference>
<name>A0ABQ3VHA4_9CHLR</name>
<organism evidence="1 2">
    <name type="scientific">Dictyobacter formicarum</name>
    <dbReference type="NCBI Taxonomy" id="2778368"/>
    <lineage>
        <taxon>Bacteria</taxon>
        <taxon>Bacillati</taxon>
        <taxon>Chloroflexota</taxon>
        <taxon>Ktedonobacteria</taxon>
        <taxon>Ktedonobacterales</taxon>
        <taxon>Dictyobacteraceae</taxon>
        <taxon>Dictyobacter</taxon>
    </lineage>
</organism>